<feature type="domain" description="Siroheme decarboxylase AsnC-like ligand binding" evidence="6">
    <location>
        <begin position="62"/>
        <end position="141"/>
    </location>
</feature>
<evidence type="ECO:0000259" key="6">
    <source>
        <dbReference type="Pfam" id="PF17805"/>
    </source>
</evidence>
<dbReference type="GO" id="GO:0016829">
    <property type="term" value="F:lyase activity"/>
    <property type="evidence" value="ECO:0007669"/>
    <property type="project" value="UniProtKB-KW"/>
</dbReference>
<dbReference type="Pfam" id="PF22451">
    <property type="entry name" value="NirdL-like_HTH"/>
    <property type="match status" value="2"/>
</dbReference>
<dbReference type="PANTHER" id="PTHR43413">
    <property type="entry name" value="TRANSCRIPTIONAL REGULATOR, ASNC FAMILY"/>
    <property type="match status" value="1"/>
</dbReference>
<comment type="pathway">
    <text evidence="2">Porphyrin-containing compound metabolism.</text>
</comment>
<sequence length="328" mass="37135">MDSINRVLLDRIQRSFPLISEPYRVLSEGLGINEDNVLKRIGRLKEQKLLRQISAIFNTGALGYRSCLVAMSVPEGEVERAAAAINLYPGVSHNYLRSGNYNIWFTIAVPPGISLEETIEELSKAAGGWPTLLLPALKKYKLAVVLDVLEEGESEAVEDPAGLPLVESSIQFDPCEDNIRVVRCIQEDLPLVGKPFKVWADSIGMEETELLELMLLWIQRGFIRRFAAVLNHRQVGFSANGMVVWRCPEERLDASGQILASHPEVSHCYYRPAYPTWPYNLYAMVHGRSIEDCERIAGKLGKAIGLTDYRILFSTREFKKIRLKLFWR</sequence>
<feature type="domain" description="Siroheme decarboxylase NirL-like HTH" evidence="7">
    <location>
        <begin position="180"/>
        <end position="224"/>
    </location>
</feature>
<dbReference type="InterPro" id="IPR019888">
    <property type="entry name" value="Tscrpt_reg_AsnC-like"/>
</dbReference>
<reference evidence="8" key="1">
    <citation type="submission" date="2022-12" db="EMBL/GenBank/DDBJ databases">
        <title>Reference genome sequencing for broad-spectrum identification of bacterial and archaeal isolates by mass spectrometry.</title>
        <authorList>
            <person name="Sekiguchi Y."/>
            <person name="Tourlousse D.M."/>
        </authorList>
    </citation>
    <scope>NUCLEOTIDE SEQUENCE</scope>
    <source>
        <strain evidence="8">ASRB1</strain>
    </source>
</reference>
<evidence type="ECO:0000259" key="7">
    <source>
        <dbReference type="Pfam" id="PF22451"/>
    </source>
</evidence>
<evidence type="ECO:0000256" key="3">
    <source>
        <dbReference type="ARBA" id="ARBA00023457"/>
    </source>
</evidence>
<dbReference type="PANTHER" id="PTHR43413:SF1">
    <property type="entry name" value="SIROHEME DECARBOXYLASE NIRL SUBUNIT"/>
    <property type="match status" value="1"/>
</dbReference>
<gene>
    <name evidence="8" type="ORF">DAMNIGENAA_18350</name>
</gene>
<protein>
    <recommendedName>
        <fullName evidence="4">siroheme decarboxylase</fullName>
        <ecNumber evidence="4">4.1.1.111</ecNumber>
    </recommendedName>
</protein>
<evidence type="ECO:0000256" key="2">
    <source>
        <dbReference type="ARBA" id="ARBA00023444"/>
    </source>
</evidence>
<dbReference type="InterPro" id="IPR053953">
    <property type="entry name" value="NirdL-like_HTH"/>
</dbReference>
<comment type="catalytic activity">
    <reaction evidence="5">
        <text>siroheme + 2 H(+) = 12,18-didecarboxysiroheme + 2 CO2</text>
        <dbReference type="Rhea" id="RHEA:19093"/>
        <dbReference type="ChEBI" id="CHEBI:15378"/>
        <dbReference type="ChEBI" id="CHEBI:16526"/>
        <dbReference type="ChEBI" id="CHEBI:60052"/>
        <dbReference type="ChEBI" id="CHEBI:140497"/>
        <dbReference type="EC" id="4.1.1.111"/>
    </reaction>
</comment>
<evidence type="ECO:0000256" key="4">
    <source>
        <dbReference type="ARBA" id="ARBA00023471"/>
    </source>
</evidence>
<dbReference type="Proteomes" id="UP001144372">
    <property type="component" value="Unassembled WGS sequence"/>
</dbReference>
<dbReference type="RefSeq" id="WP_281793654.1">
    <property type="nucleotide sequence ID" value="NZ_BSDR01000001.1"/>
</dbReference>
<comment type="similarity">
    <text evidence="3">Belongs to the Ahb/Nir family.</text>
</comment>
<dbReference type="Gene3D" id="3.30.70.3460">
    <property type="match status" value="2"/>
</dbReference>
<dbReference type="EC" id="4.1.1.111" evidence="4"/>
<feature type="domain" description="Siroheme decarboxylase NirL-like HTH" evidence="7">
    <location>
        <begin position="6"/>
        <end position="51"/>
    </location>
</feature>
<dbReference type="Pfam" id="PF17805">
    <property type="entry name" value="AsnC_trans_reg2"/>
    <property type="match status" value="2"/>
</dbReference>
<keyword evidence="9" id="KW-1185">Reference proteome</keyword>
<proteinExistence type="inferred from homology"/>
<dbReference type="InterPro" id="IPR050684">
    <property type="entry name" value="HTH-Siroheme_Decarb"/>
</dbReference>
<evidence type="ECO:0000256" key="5">
    <source>
        <dbReference type="ARBA" id="ARBA00048470"/>
    </source>
</evidence>
<evidence type="ECO:0000313" key="8">
    <source>
        <dbReference type="EMBL" id="GLI34402.1"/>
    </source>
</evidence>
<name>A0A9W6D1H6_9BACT</name>
<organism evidence="8 9">
    <name type="scientific">Desulforhabdus amnigena</name>
    <dbReference type="NCBI Taxonomy" id="40218"/>
    <lineage>
        <taxon>Bacteria</taxon>
        <taxon>Pseudomonadati</taxon>
        <taxon>Thermodesulfobacteriota</taxon>
        <taxon>Syntrophobacteria</taxon>
        <taxon>Syntrophobacterales</taxon>
        <taxon>Syntrophobacteraceae</taxon>
        <taxon>Desulforhabdus</taxon>
    </lineage>
</organism>
<feature type="domain" description="Siroheme decarboxylase AsnC-like ligand binding" evidence="6">
    <location>
        <begin position="234"/>
        <end position="319"/>
    </location>
</feature>
<keyword evidence="1" id="KW-0456">Lyase</keyword>
<accession>A0A9W6D1H6</accession>
<dbReference type="AlphaFoldDB" id="A0A9W6D1H6"/>
<dbReference type="InterPro" id="IPR040523">
    <property type="entry name" value="AsnC_trans_reg2"/>
</dbReference>
<evidence type="ECO:0000313" key="9">
    <source>
        <dbReference type="Proteomes" id="UP001144372"/>
    </source>
</evidence>
<dbReference type="EMBL" id="BSDR01000001">
    <property type="protein sequence ID" value="GLI34402.1"/>
    <property type="molecule type" value="Genomic_DNA"/>
</dbReference>
<evidence type="ECO:0000256" key="1">
    <source>
        <dbReference type="ARBA" id="ARBA00023239"/>
    </source>
</evidence>
<comment type="caution">
    <text evidence="8">The sequence shown here is derived from an EMBL/GenBank/DDBJ whole genome shotgun (WGS) entry which is preliminary data.</text>
</comment>
<dbReference type="SMART" id="SM00344">
    <property type="entry name" value="HTH_ASNC"/>
    <property type="match status" value="1"/>
</dbReference>